<protein>
    <recommendedName>
        <fullName evidence="2">PHL domain-containing protein</fullName>
    </recommendedName>
</protein>
<keyword evidence="4" id="KW-1185">Reference proteome</keyword>
<feature type="compositionally biased region" description="Low complexity" evidence="1">
    <location>
        <begin position="822"/>
        <end position="846"/>
    </location>
</feature>
<proteinExistence type="predicted"/>
<evidence type="ECO:0000259" key="2">
    <source>
        <dbReference type="Pfam" id="PF20474"/>
    </source>
</evidence>
<dbReference type="AlphaFoldDB" id="A0A6A6NES2"/>
<comment type="caution">
    <text evidence="3">The sequence shown here is derived from an EMBL/GenBank/DDBJ whole genome shotgun (WGS) entry which is preliminary data.</text>
</comment>
<gene>
    <name evidence="3" type="ORF">GH714_036459</name>
</gene>
<name>A0A6A6NES2_HEVBR</name>
<reference evidence="3 4" key="1">
    <citation type="journal article" date="2020" name="Mol. Plant">
        <title>The Chromosome-Based Rubber Tree Genome Provides New Insights into Spurge Genome Evolution and Rubber Biosynthesis.</title>
        <authorList>
            <person name="Liu J."/>
            <person name="Shi C."/>
            <person name="Shi C.C."/>
            <person name="Li W."/>
            <person name="Zhang Q.J."/>
            <person name="Zhang Y."/>
            <person name="Li K."/>
            <person name="Lu H.F."/>
            <person name="Shi C."/>
            <person name="Zhu S.T."/>
            <person name="Xiao Z.Y."/>
            <person name="Nan H."/>
            <person name="Yue Y."/>
            <person name="Zhu X.G."/>
            <person name="Wu Y."/>
            <person name="Hong X.N."/>
            <person name="Fan G.Y."/>
            <person name="Tong Y."/>
            <person name="Zhang D."/>
            <person name="Mao C.L."/>
            <person name="Liu Y.L."/>
            <person name="Hao S.J."/>
            <person name="Liu W.Q."/>
            <person name="Lv M.Q."/>
            <person name="Zhang H.B."/>
            <person name="Liu Y."/>
            <person name="Hu-Tang G.R."/>
            <person name="Wang J.P."/>
            <person name="Wang J.H."/>
            <person name="Sun Y.H."/>
            <person name="Ni S.B."/>
            <person name="Chen W.B."/>
            <person name="Zhang X.C."/>
            <person name="Jiao Y.N."/>
            <person name="Eichler E.E."/>
            <person name="Li G.H."/>
            <person name="Liu X."/>
            <person name="Gao L.Z."/>
        </authorList>
    </citation>
    <scope>NUCLEOTIDE SEQUENCE [LARGE SCALE GENOMIC DNA]</scope>
    <source>
        <strain evidence="4">cv. GT1</strain>
        <tissue evidence="3">Leaf</tissue>
    </source>
</reference>
<dbReference type="InterPro" id="IPR021950">
    <property type="entry name" value="Spt20"/>
</dbReference>
<sequence length="846" mass="90428">MLALGARSFGSDGNVPALPLVSQQPRYQMGVGTPRSTQEQGSGSLVNISGASPTGQDIMISYGNNMNSGISLHGKRDNQDGQMSPLSNFNKRARLTPVGPDGIQQQQIGPHLDGLHASEMNWRNSLSQHQAMARGIHYANAGIQKYPQQMLEGVMNQNPVPTSFSAAQSGVRFGPKEEQFERKSWMAQSSVRPRFKEGGPTPEEENSAKSRLSAGALPQSPLSSKSGEFSSGSAGPHFGAVAANAAIGSSQKEKSAVTSVAAVGGAQSLISSANDSLQRQHQAQVAAKRLPKTPVMTGVGSPASVSNISVPLNASSPSVGSPPVADPSLLERFSKIEVVTMRHQLNCKKNKVDDYSVRKPNIYLHQNLTACLASLSNSEDVKDDASARKLSKSIVGGSMNVCKMRIINFDRVVPGFHVISRLLRSLVLVIFSLIHLPKCNAYGEPEDGDFLSVEDYLPTLPNAYIPYVLFAYLTNFFYSTLRICLLNNFAHWVYCGDNIQPKPTHMKFASSSHPNAAGIPANNSAVEVQQYNEAVSGQASNDVKPSLNCNASINPPQNLLANARMLPPGNAQALPMSQAAFTVQRSPMVLPSNPLSHLNSLGQNANMQVGNHMVNKSSQLQHQLLQQQQQLQPQQQQQQQQQQPQMQQRKMMMGLGTAMGMGNMGNNMGGLGGLGNSMGIGVARGIGSGISGPMAPISGMNNVGQNPLNLGQTSNFTNVISQQIRAGQMTQALLNSKLRMVQRTGVLGAPQSGISGMSGARQMHPSSAGLSMLGQSMNRANVNPMQRSAMGPMGPPKLMSRINLYAVVSPPQVGSPSTMGIPQLNQQAQQQPQQQPSPQQMSQRTQ</sequence>
<organism evidence="3 4">
    <name type="scientific">Hevea brasiliensis</name>
    <name type="common">Para rubber tree</name>
    <name type="synonym">Siphonia brasiliensis</name>
    <dbReference type="NCBI Taxonomy" id="3981"/>
    <lineage>
        <taxon>Eukaryota</taxon>
        <taxon>Viridiplantae</taxon>
        <taxon>Streptophyta</taxon>
        <taxon>Embryophyta</taxon>
        <taxon>Tracheophyta</taxon>
        <taxon>Spermatophyta</taxon>
        <taxon>Magnoliopsida</taxon>
        <taxon>eudicotyledons</taxon>
        <taxon>Gunneridae</taxon>
        <taxon>Pentapetalae</taxon>
        <taxon>rosids</taxon>
        <taxon>fabids</taxon>
        <taxon>Malpighiales</taxon>
        <taxon>Euphorbiaceae</taxon>
        <taxon>Crotonoideae</taxon>
        <taxon>Micrandreae</taxon>
        <taxon>Hevea</taxon>
    </lineage>
</organism>
<dbReference type="PANTHER" id="PTHR13526:SF8">
    <property type="entry name" value="TRANSCRIPTION FACTOR SPT20 HOMOLOG"/>
    <property type="match status" value="1"/>
</dbReference>
<dbReference type="GO" id="GO:0003712">
    <property type="term" value="F:transcription coregulator activity"/>
    <property type="evidence" value="ECO:0007669"/>
    <property type="project" value="InterPro"/>
</dbReference>
<feature type="domain" description="PHL" evidence="2">
    <location>
        <begin position="342"/>
        <end position="465"/>
    </location>
</feature>
<accession>A0A6A6NES2</accession>
<dbReference type="PANTHER" id="PTHR13526">
    <property type="entry name" value="TRANSCRIPTION FACTOR SPT20 HOMOLOG"/>
    <property type="match status" value="1"/>
</dbReference>
<evidence type="ECO:0000256" key="1">
    <source>
        <dbReference type="SAM" id="MobiDB-lite"/>
    </source>
</evidence>
<feature type="compositionally biased region" description="Basic and acidic residues" evidence="1">
    <location>
        <begin position="174"/>
        <end position="184"/>
    </location>
</feature>
<dbReference type="GO" id="GO:0006357">
    <property type="term" value="P:regulation of transcription by RNA polymerase II"/>
    <property type="evidence" value="ECO:0007669"/>
    <property type="project" value="TreeGrafter"/>
</dbReference>
<feature type="compositionally biased region" description="Low complexity" evidence="1">
    <location>
        <begin position="220"/>
        <end position="233"/>
    </location>
</feature>
<feature type="region of interest" description="Disordered" evidence="1">
    <location>
        <begin position="811"/>
        <end position="846"/>
    </location>
</feature>
<dbReference type="EMBL" id="JAAGAX010000002">
    <property type="protein sequence ID" value="KAF2323647.1"/>
    <property type="molecule type" value="Genomic_DNA"/>
</dbReference>
<dbReference type="GO" id="GO:0000124">
    <property type="term" value="C:SAGA complex"/>
    <property type="evidence" value="ECO:0007669"/>
    <property type="project" value="InterPro"/>
</dbReference>
<feature type="region of interest" description="Disordered" evidence="1">
    <location>
        <begin position="619"/>
        <end position="649"/>
    </location>
</feature>
<dbReference type="Pfam" id="PF20474">
    <property type="entry name" value="PHL"/>
    <property type="match status" value="1"/>
</dbReference>
<evidence type="ECO:0000313" key="3">
    <source>
        <dbReference type="EMBL" id="KAF2323647.1"/>
    </source>
</evidence>
<dbReference type="Proteomes" id="UP000467840">
    <property type="component" value="Chromosome 11"/>
</dbReference>
<evidence type="ECO:0000313" key="4">
    <source>
        <dbReference type="Proteomes" id="UP000467840"/>
    </source>
</evidence>
<feature type="region of interest" description="Disordered" evidence="1">
    <location>
        <begin position="173"/>
        <end position="233"/>
    </location>
</feature>
<dbReference type="InterPro" id="IPR046467">
    <property type="entry name" value="PHL_dom"/>
</dbReference>